<feature type="transmembrane region" description="Helical" evidence="6">
    <location>
        <begin position="256"/>
        <end position="276"/>
    </location>
</feature>
<evidence type="ECO:0000313" key="8">
    <source>
        <dbReference type="Proteomes" id="UP001597083"/>
    </source>
</evidence>
<organism evidence="7 8">
    <name type="scientific">Actinomadura adrarensis</name>
    <dbReference type="NCBI Taxonomy" id="1819600"/>
    <lineage>
        <taxon>Bacteria</taxon>
        <taxon>Bacillati</taxon>
        <taxon>Actinomycetota</taxon>
        <taxon>Actinomycetes</taxon>
        <taxon>Streptosporangiales</taxon>
        <taxon>Thermomonosporaceae</taxon>
        <taxon>Actinomadura</taxon>
    </lineage>
</organism>
<protein>
    <submittedName>
        <fullName evidence="7">MFS transporter</fullName>
    </submittedName>
</protein>
<accession>A0ABW3CV68</accession>
<dbReference type="Proteomes" id="UP001597083">
    <property type="component" value="Unassembled WGS sequence"/>
</dbReference>
<dbReference type="InterPro" id="IPR011701">
    <property type="entry name" value="MFS"/>
</dbReference>
<dbReference type="EMBL" id="JBHTIR010004404">
    <property type="protein sequence ID" value="MFD0857341.1"/>
    <property type="molecule type" value="Genomic_DNA"/>
</dbReference>
<keyword evidence="3 6" id="KW-0812">Transmembrane</keyword>
<dbReference type="Pfam" id="PF07690">
    <property type="entry name" value="MFS_1"/>
    <property type="match status" value="1"/>
</dbReference>
<feature type="transmembrane region" description="Helical" evidence="6">
    <location>
        <begin position="283"/>
        <end position="301"/>
    </location>
</feature>
<feature type="transmembrane region" description="Helical" evidence="6">
    <location>
        <begin position="375"/>
        <end position="394"/>
    </location>
</feature>
<gene>
    <name evidence="7" type="ORF">ACFQ07_34375</name>
</gene>
<dbReference type="SUPFAM" id="SSF103473">
    <property type="entry name" value="MFS general substrate transporter"/>
    <property type="match status" value="1"/>
</dbReference>
<evidence type="ECO:0000313" key="7">
    <source>
        <dbReference type="EMBL" id="MFD0857341.1"/>
    </source>
</evidence>
<dbReference type="PANTHER" id="PTHR23513:SF11">
    <property type="entry name" value="STAPHYLOFERRIN A TRANSPORTER"/>
    <property type="match status" value="1"/>
</dbReference>
<evidence type="ECO:0000256" key="5">
    <source>
        <dbReference type="ARBA" id="ARBA00023136"/>
    </source>
</evidence>
<feature type="transmembrane region" description="Helical" evidence="6">
    <location>
        <begin position="53"/>
        <end position="72"/>
    </location>
</feature>
<feature type="transmembrane region" description="Helical" evidence="6">
    <location>
        <begin position="106"/>
        <end position="131"/>
    </location>
</feature>
<feature type="transmembrane region" description="Helical" evidence="6">
    <location>
        <begin position="215"/>
        <end position="236"/>
    </location>
</feature>
<feature type="transmembrane region" description="Helical" evidence="6">
    <location>
        <begin position="79"/>
        <end position="100"/>
    </location>
</feature>
<feature type="transmembrane region" description="Helical" evidence="6">
    <location>
        <begin position="152"/>
        <end position="169"/>
    </location>
</feature>
<keyword evidence="4 6" id="KW-1133">Transmembrane helix</keyword>
<feature type="transmembrane region" description="Helical" evidence="6">
    <location>
        <begin position="307"/>
        <end position="328"/>
    </location>
</feature>
<dbReference type="InterPro" id="IPR036259">
    <property type="entry name" value="MFS_trans_sf"/>
</dbReference>
<evidence type="ECO:0000256" key="4">
    <source>
        <dbReference type="ARBA" id="ARBA00022989"/>
    </source>
</evidence>
<dbReference type="InterPro" id="IPR022324">
    <property type="entry name" value="Bacilysin_exporter_BacE_put"/>
</dbReference>
<feature type="transmembrane region" description="Helical" evidence="6">
    <location>
        <begin position="340"/>
        <end position="363"/>
    </location>
</feature>
<dbReference type="Gene3D" id="1.20.1250.20">
    <property type="entry name" value="MFS general substrate transporter like domains"/>
    <property type="match status" value="1"/>
</dbReference>
<dbReference type="PANTHER" id="PTHR23513">
    <property type="entry name" value="INTEGRAL MEMBRANE EFFLUX PROTEIN-RELATED"/>
    <property type="match status" value="1"/>
</dbReference>
<comment type="caution">
    <text evidence="7">The sequence shown here is derived from an EMBL/GenBank/DDBJ whole genome shotgun (WGS) entry which is preliminary data.</text>
</comment>
<reference evidence="8" key="1">
    <citation type="journal article" date="2019" name="Int. J. Syst. Evol. Microbiol.">
        <title>The Global Catalogue of Microorganisms (GCM) 10K type strain sequencing project: providing services to taxonomists for standard genome sequencing and annotation.</title>
        <authorList>
            <consortium name="The Broad Institute Genomics Platform"/>
            <consortium name="The Broad Institute Genome Sequencing Center for Infectious Disease"/>
            <person name="Wu L."/>
            <person name="Ma J."/>
        </authorList>
    </citation>
    <scope>NUCLEOTIDE SEQUENCE [LARGE SCALE GENOMIC DNA]</scope>
    <source>
        <strain evidence="8">JCM 31696</strain>
    </source>
</reference>
<name>A0ABW3CV68_9ACTN</name>
<keyword evidence="8" id="KW-1185">Reference proteome</keyword>
<evidence type="ECO:0000256" key="6">
    <source>
        <dbReference type="SAM" id="Phobius"/>
    </source>
</evidence>
<proteinExistence type="predicted"/>
<sequence>MLKILSPLSLFRNRAVAPLFTARLLSSAGVGFGQLAMPFGVMSLGHGAKGLSVVLACNSLPAILVIFTGVAGDRFRRHHVLVTAEILASTSWLGLGICFITKQAPFPVVCTLAFTAGIAIAMFLPTIRGIVADLLSGEARASGNALISQTQSIGLLIGLASSGLVVSAIGPGWAAFTRSGFCAISAILLSRLKTVRWNNAGTRMLHDLRVGWREFIALKWVWIMTVQYTAIIVAMICFIDLAGPLYAADGNGGAKAWGIITACDACGALAGALIGARWRPSRLILVAVALPAMTAVPMLLLGAGAPWIILAIAIIVPGACQAAYYVLWTTALQNTFAPEVLVRVNSWNIVSCYFLMPITVLSAGPLVEAIGPQKSAFGAGLLVILASAVTLFVLRSSTTVPVAASKAASAVPSPS</sequence>
<dbReference type="PRINTS" id="PR01988">
    <property type="entry name" value="EXPORTERBACE"/>
</dbReference>
<evidence type="ECO:0000256" key="2">
    <source>
        <dbReference type="ARBA" id="ARBA00022475"/>
    </source>
</evidence>
<evidence type="ECO:0000256" key="1">
    <source>
        <dbReference type="ARBA" id="ARBA00004651"/>
    </source>
</evidence>
<dbReference type="CDD" id="cd06173">
    <property type="entry name" value="MFS_MefA_like"/>
    <property type="match status" value="1"/>
</dbReference>
<evidence type="ECO:0000256" key="3">
    <source>
        <dbReference type="ARBA" id="ARBA00022692"/>
    </source>
</evidence>
<comment type="subcellular location">
    <subcellularLocation>
        <location evidence="1">Cell membrane</location>
        <topology evidence="1">Multi-pass membrane protein</topology>
    </subcellularLocation>
</comment>
<keyword evidence="2" id="KW-1003">Cell membrane</keyword>
<keyword evidence="5 6" id="KW-0472">Membrane</keyword>